<accession>A0A0B7HYK4</accession>
<keyword evidence="5" id="KW-1185">Reference proteome</keyword>
<sequence length="366" mass="42832">MKRLRNLIMFVIFMTNTVSLWGQIDTISTKTLQLKGNIKQVQDYSYSLEPDKEGKKTVDSKKYELIPLTEDWNIERDKTKYSKTNIAYTFDRTGKNMSVTTYFTDRVPFGGMTFKYDKKGKVIGSKTIFTADDGDLVVDKGYFYNEKGQLVKIDENEGGEWLLTTTFKYDDLGNCIEKNKVASLSVLEKDIQEYEEKNLILEKKIRPEYVKEKHYRYNKANKVTHSEELYPDIGVFLRVENEYDKEGYLVKSKFTNEDDQVTICVYKYKKGKLVQSVCTAIDDPDFYMETNLAYASSGGETEVIKTKTETVSKKVFDKNGLLILHRTPDFDHQYKYSFDKFGNWKEVVLYENKVPSKIRTRKIEYY</sequence>
<dbReference type="STRING" id="1848903.CCAND38_180073"/>
<evidence type="ECO:0000313" key="4">
    <source>
        <dbReference type="Proteomes" id="UP000038200"/>
    </source>
</evidence>
<dbReference type="EMBL" id="CDOI01000090">
    <property type="protein sequence ID" value="CEN44510.1"/>
    <property type="molecule type" value="Genomic_DNA"/>
</dbReference>
<reference evidence="4 5" key="1">
    <citation type="submission" date="2015-01" db="EMBL/GenBank/DDBJ databases">
        <authorList>
            <person name="MANFREDI Pablo"/>
        </authorList>
    </citation>
    <scope>NUCLEOTIDE SEQUENCE [LARGE SCALE GENOMIC DNA]</scope>
    <source>
        <strain evidence="2 5">CcD38</strain>
        <strain evidence="3 4">CcD93</strain>
    </source>
</reference>
<proteinExistence type="predicted"/>
<protein>
    <recommendedName>
        <fullName evidence="6">Sugar-binding protein</fullName>
    </recommendedName>
</protein>
<organism evidence="2 5">
    <name type="scientific">Capnocytophaga canis</name>
    <dbReference type="NCBI Taxonomy" id="1848903"/>
    <lineage>
        <taxon>Bacteria</taxon>
        <taxon>Pseudomonadati</taxon>
        <taxon>Bacteroidota</taxon>
        <taxon>Flavobacteriia</taxon>
        <taxon>Flavobacteriales</taxon>
        <taxon>Flavobacteriaceae</taxon>
        <taxon>Capnocytophaga</taxon>
    </lineage>
</organism>
<dbReference type="EMBL" id="CDOL01000266">
    <property type="protein sequence ID" value="CEN54188.1"/>
    <property type="molecule type" value="Genomic_DNA"/>
</dbReference>
<dbReference type="AlphaFoldDB" id="A0A0B7HYK4"/>
<keyword evidence="1" id="KW-0175">Coiled coil</keyword>
<evidence type="ECO:0000313" key="2">
    <source>
        <dbReference type="EMBL" id="CEN44510.1"/>
    </source>
</evidence>
<dbReference type="OrthoDB" id="1147123at2"/>
<evidence type="ECO:0008006" key="6">
    <source>
        <dbReference type="Google" id="ProtNLM"/>
    </source>
</evidence>
<dbReference type="Proteomes" id="UP000045051">
    <property type="component" value="Unassembled WGS sequence"/>
</dbReference>
<dbReference type="Proteomes" id="UP000038200">
    <property type="component" value="Unassembled WGS sequence"/>
</dbReference>
<name>A0A0B7HYK4_9FLAO</name>
<gene>
    <name evidence="2" type="ORF">CCAND38_180073</name>
    <name evidence="3" type="ORF">CCAND93_740010</name>
</gene>
<evidence type="ECO:0000313" key="3">
    <source>
        <dbReference type="EMBL" id="CEN54188.1"/>
    </source>
</evidence>
<evidence type="ECO:0000313" key="5">
    <source>
        <dbReference type="Proteomes" id="UP000045051"/>
    </source>
</evidence>
<dbReference type="RefSeq" id="WP_042009552.1">
    <property type="nucleotide sequence ID" value="NZ_BOQK01000048.1"/>
</dbReference>
<feature type="coiled-coil region" evidence="1">
    <location>
        <begin position="177"/>
        <end position="204"/>
    </location>
</feature>
<dbReference type="Gene3D" id="2.180.10.10">
    <property type="entry name" value="RHS repeat-associated core"/>
    <property type="match status" value="1"/>
</dbReference>
<evidence type="ECO:0000256" key="1">
    <source>
        <dbReference type="SAM" id="Coils"/>
    </source>
</evidence>